<feature type="region of interest" description="Disordered" evidence="1">
    <location>
        <begin position="1"/>
        <end position="34"/>
    </location>
</feature>
<evidence type="ECO:0000313" key="2">
    <source>
        <dbReference type="EMBL" id="GEL59843.1"/>
    </source>
</evidence>
<name>A0ABQ0V934_9PROT</name>
<reference evidence="2 3" key="1">
    <citation type="submission" date="2019-07" db="EMBL/GenBank/DDBJ databases">
        <title>Whole genome shotgun sequence of Acetobacter cibinongensis NBRC 16605.</title>
        <authorList>
            <person name="Hosoyama A."/>
            <person name="Uohara A."/>
            <person name="Ohji S."/>
            <person name="Ichikawa N."/>
        </authorList>
    </citation>
    <scope>NUCLEOTIDE SEQUENCE [LARGE SCALE GENOMIC DNA]</scope>
    <source>
        <strain evidence="2 3">NBRC 16605</strain>
    </source>
</reference>
<feature type="compositionally biased region" description="Basic and acidic residues" evidence="1">
    <location>
        <begin position="11"/>
        <end position="24"/>
    </location>
</feature>
<protein>
    <submittedName>
        <fullName evidence="2">Uncharacterized protein</fullName>
    </submittedName>
</protein>
<keyword evidence="3" id="KW-1185">Reference proteome</keyword>
<organism evidence="2 3">
    <name type="scientific">Acetobacter cibinongensis</name>
    <dbReference type="NCBI Taxonomy" id="146475"/>
    <lineage>
        <taxon>Bacteria</taxon>
        <taxon>Pseudomonadati</taxon>
        <taxon>Pseudomonadota</taxon>
        <taxon>Alphaproteobacteria</taxon>
        <taxon>Acetobacterales</taxon>
        <taxon>Acetobacteraceae</taxon>
        <taxon>Acetobacter</taxon>
    </lineage>
</organism>
<accession>A0ABQ0V934</accession>
<dbReference type="EMBL" id="BJVU01000014">
    <property type="protein sequence ID" value="GEL59843.1"/>
    <property type="molecule type" value="Genomic_DNA"/>
</dbReference>
<proteinExistence type="predicted"/>
<comment type="caution">
    <text evidence="2">The sequence shown here is derived from an EMBL/GenBank/DDBJ whole genome shotgun (WGS) entry which is preliminary data.</text>
</comment>
<dbReference type="Proteomes" id="UP000321891">
    <property type="component" value="Unassembled WGS sequence"/>
</dbReference>
<evidence type="ECO:0000313" key="3">
    <source>
        <dbReference type="Proteomes" id="UP000321891"/>
    </source>
</evidence>
<feature type="compositionally biased region" description="Basic residues" evidence="1">
    <location>
        <begin position="25"/>
        <end position="34"/>
    </location>
</feature>
<sequence>MVPTGRMMKSRQRDKPEFPWIEKKPPHKAQHKTPHVRIWGGLRLSHTLPNVVIQEQ</sequence>
<gene>
    <name evidence="2" type="ORF">ACI01nite_24450</name>
</gene>
<evidence type="ECO:0000256" key="1">
    <source>
        <dbReference type="SAM" id="MobiDB-lite"/>
    </source>
</evidence>